<comment type="caution">
    <text evidence="3">The sequence shown here is derived from an EMBL/GenBank/DDBJ whole genome shotgun (WGS) entry which is preliminary data.</text>
</comment>
<keyword evidence="4" id="KW-1185">Reference proteome</keyword>
<feature type="domain" description="INO80 complex subunit B-like conserved region" evidence="2">
    <location>
        <begin position="331"/>
        <end position="426"/>
    </location>
</feature>
<dbReference type="GO" id="GO:0006338">
    <property type="term" value="P:chromatin remodeling"/>
    <property type="evidence" value="ECO:0007669"/>
    <property type="project" value="InterPro"/>
</dbReference>
<feature type="compositionally biased region" description="Polar residues" evidence="1">
    <location>
        <begin position="9"/>
        <end position="19"/>
    </location>
</feature>
<evidence type="ECO:0000256" key="1">
    <source>
        <dbReference type="SAM" id="MobiDB-lite"/>
    </source>
</evidence>
<dbReference type="SMART" id="SM01406">
    <property type="entry name" value="PAPA-1"/>
    <property type="match status" value="1"/>
</dbReference>
<sequence length="454" mass="50141">MPPRRTLRSHTNSLTSPHSAPTPDNPSRPRRTASKPSAKQVTIARDPSTSPEGSKKAIHLTVKMPSSKLREATSGKKGGQSISERERLEPAEIVSGPRGSRAKKSYVVESESESESEEEQDAEEDDEDAEGDEDEDLEELEEEEEEEEEVLPIEEQIGEPERSDDDVSPDEGNDVEEEEEEEELEEAGDESADADADGDDDVDMEDESPMPAPTPVPRKASGAIPPKPSVTVTPAQTAPFKSVEAKEMSMADEEDEDEGLSSIESDGEDVEQDDADDGDAQSLGMGSRGSTPDVSKMTKRQRSRLDQVMGSDDFLQLPMEPQQKKILTAEEHAMRRAEMARRRKNLSEKRNEEEKMDTINRLLKKQAPKRRGKISAAEIAAATSDGEQTEPERVMSGEMEIERANPVYVRWVSDREGMRIGVPGEWLEGKAGGVFERTRGVQRGGRRMVEVLEG</sequence>
<feature type="region of interest" description="Disordered" evidence="1">
    <location>
        <begin position="1"/>
        <end position="322"/>
    </location>
</feature>
<dbReference type="Pfam" id="PF04795">
    <property type="entry name" value="PAPA-1"/>
    <property type="match status" value="1"/>
</dbReference>
<dbReference type="EMBL" id="CAJPDS010000030">
    <property type="protein sequence ID" value="CAF9922203.1"/>
    <property type="molecule type" value="Genomic_DNA"/>
</dbReference>
<organism evidence="3 4">
    <name type="scientific">Heterodermia speciosa</name>
    <dbReference type="NCBI Taxonomy" id="116794"/>
    <lineage>
        <taxon>Eukaryota</taxon>
        <taxon>Fungi</taxon>
        <taxon>Dikarya</taxon>
        <taxon>Ascomycota</taxon>
        <taxon>Pezizomycotina</taxon>
        <taxon>Lecanoromycetes</taxon>
        <taxon>OSLEUM clade</taxon>
        <taxon>Lecanoromycetidae</taxon>
        <taxon>Caliciales</taxon>
        <taxon>Physciaceae</taxon>
        <taxon>Heterodermia</taxon>
    </lineage>
</organism>
<name>A0A8H3FD32_9LECA</name>
<feature type="compositionally biased region" description="Basic and acidic residues" evidence="1">
    <location>
        <begin position="338"/>
        <end position="358"/>
    </location>
</feature>
<accession>A0A8H3FD32</accession>
<dbReference type="InterPro" id="IPR029523">
    <property type="entry name" value="INO80B/Ies2"/>
</dbReference>
<feature type="compositionally biased region" description="Acidic residues" evidence="1">
    <location>
        <begin position="250"/>
        <end position="279"/>
    </location>
</feature>
<dbReference type="Proteomes" id="UP000664521">
    <property type="component" value="Unassembled WGS sequence"/>
</dbReference>
<dbReference type="InterPro" id="IPR006880">
    <property type="entry name" value="INO80B_C"/>
</dbReference>
<gene>
    <name evidence="3" type="ORF">HETSPECPRED_004997</name>
</gene>
<dbReference type="PANTHER" id="PTHR21561:SF12">
    <property type="entry name" value="INO80 COMPLEX SUBUNIT B"/>
    <property type="match status" value="1"/>
</dbReference>
<feature type="compositionally biased region" description="Acidic residues" evidence="1">
    <location>
        <begin position="110"/>
        <end position="208"/>
    </location>
</feature>
<proteinExistence type="predicted"/>
<protein>
    <recommendedName>
        <fullName evidence="2">INO80 complex subunit B-like conserved region domain-containing protein</fullName>
    </recommendedName>
</protein>
<reference evidence="3" key="1">
    <citation type="submission" date="2021-03" db="EMBL/GenBank/DDBJ databases">
        <authorList>
            <person name="Tagirdzhanova G."/>
        </authorList>
    </citation>
    <scope>NUCLEOTIDE SEQUENCE</scope>
</reference>
<evidence type="ECO:0000313" key="3">
    <source>
        <dbReference type="EMBL" id="CAF9922203.1"/>
    </source>
</evidence>
<feature type="compositionally biased region" description="Basic and acidic residues" evidence="1">
    <location>
        <begin position="390"/>
        <end position="399"/>
    </location>
</feature>
<evidence type="ECO:0000313" key="4">
    <source>
        <dbReference type="Proteomes" id="UP000664521"/>
    </source>
</evidence>
<dbReference type="OrthoDB" id="2021186at2759"/>
<dbReference type="AlphaFoldDB" id="A0A8H3FD32"/>
<feature type="region of interest" description="Disordered" evidence="1">
    <location>
        <begin position="338"/>
        <end position="399"/>
    </location>
</feature>
<dbReference type="PANTHER" id="PTHR21561">
    <property type="entry name" value="INO80 COMPLEX SUBUNIT B"/>
    <property type="match status" value="1"/>
</dbReference>
<dbReference type="GO" id="GO:0031011">
    <property type="term" value="C:Ino80 complex"/>
    <property type="evidence" value="ECO:0007669"/>
    <property type="project" value="InterPro"/>
</dbReference>
<evidence type="ECO:0000259" key="2">
    <source>
        <dbReference type="SMART" id="SM01406"/>
    </source>
</evidence>
<feature type="compositionally biased region" description="Basic residues" evidence="1">
    <location>
        <begin position="362"/>
        <end position="373"/>
    </location>
</feature>